<dbReference type="InterPro" id="IPR021251">
    <property type="entry name" value="DUF2793"/>
</dbReference>
<dbReference type="RefSeq" id="WP_189620353.1">
    <property type="nucleotide sequence ID" value="NZ_BMZA01000003.1"/>
</dbReference>
<protein>
    <recommendedName>
        <fullName evidence="3">DUF2793 domain-containing protein</fullName>
    </recommendedName>
</protein>
<comment type="caution">
    <text evidence="1">The sequence shown here is derived from an EMBL/GenBank/DDBJ whole genome shotgun (WGS) entry which is preliminary data.</text>
</comment>
<keyword evidence="2" id="KW-1185">Reference proteome</keyword>
<reference evidence="1" key="1">
    <citation type="journal article" date="2014" name="Int. J. Syst. Evol. Microbiol.">
        <title>Complete genome sequence of Corynebacterium casei LMG S-19264T (=DSM 44701T), isolated from a smear-ripened cheese.</title>
        <authorList>
            <consortium name="US DOE Joint Genome Institute (JGI-PGF)"/>
            <person name="Walter F."/>
            <person name="Albersmeier A."/>
            <person name="Kalinowski J."/>
            <person name="Ruckert C."/>
        </authorList>
    </citation>
    <scope>NUCLEOTIDE SEQUENCE</scope>
    <source>
        <strain evidence="1">KCTC 32255</strain>
    </source>
</reference>
<organism evidence="1 2">
    <name type="scientific">Novosphingobium colocasiae</name>
    <dbReference type="NCBI Taxonomy" id="1256513"/>
    <lineage>
        <taxon>Bacteria</taxon>
        <taxon>Pseudomonadati</taxon>
        <taxon>Pseudomonadota</taxon>
        <taxon>Alphaproteobacteria</taxon>
        <taxon>Sphingomonadales</taxon>
        <taxon>Sphingomonadaceae</taxon>
        <taxon>Novosphingobium</taxon>
    </lineage>
</organism>
<evidence type="ECO:0008006" key="3">
    <source>
        <dbReference type="Google" id="ProtNLM"/>
    </source>
</evidence>
<reference evidence="1" key="2">
    <citation type="submission" date="2020-09" db="EMBL/GenBank/DDBJ databases">
        <authorList>
            <person name="Sun Q."/>
            <person name="Kim S."/>
        </authorList>
    </citation>
    <scope>NUCLEOTIDE SEQUENCE</scope>
    <source>
        <strain evidence="1">KCTC 32255</strain>
    </source>
</reference>
<evidence type="ECO:0000313" key="1">
    <source>
        <dbReference type="EMBL" id="GGY99666.1"/>
    </source>
</evidence>
<accession>A0A918PCP4</accession>
<dbReference type="Proteomes" id="UP000648075">
    <property type="component" value="Unassembled WGS sequence"/>
</dbReference>
<dbReference type="Pfam" id="PF10983">
    <property type="entry name" value="DUF2793"/>
    <property type="match status" value="1"/>
</dbReference>
<proteinExistence type="predicted"/>
<sequence>MTDPIAFESAAARFDLPLLYSGQAQKEIFVNEAILRIDSLLHCGIVGEAEAPPSGVEDGQIWLVATGATGEWAAHDGELACRIEGQWSFVIPREGMRVFDLSTQAEMLFASAEWKKTSAVPEPIGGEVVDTEARAAIGSLIAALTTMGICPPA</sequence>
<name>A0A918PCP4_9SPHN</name>
<dbReference type="EMBL" id="BMZA01000003">
    <property type="protein sequence ID" value="GGY99666.1"/>
    <property type="molecule type" value="Genomic_DNA"/>
</dbReference>
<gene>
    <name evidence="1" type="ORF">GCM10011614_13290</name>
</gene>
<evidence type="ECO:0000313" key="2">
    <source>
        <dbReference type="Proteomes" id="UP000648075"/>
    </source>
</evidence>
<dbReference type="AlphaFoldDB" id="A0A918PCP4"/>